<dbReference type="Proteomes" id="UP000008895">
    <property type="component" value="Chromosome"/>
</dbReference>
<dbReference type="AlphaFoldDB" id="F9YR64"/>
<sequence length="38" mass="4566">MFFFSYLSVKQRTEGLLPHFYSLSFCKDLIKIIEFVFA</sequence>
<accession>F9YR64</accession>
<dbReference type="STRING" id="860228.Ccan_03000"/>
<evidence type="ECO:0000313" key="1">
    <source>
        <dbReference type="EMBL" id="AEK22422.1"/>
    </source>
</evidence>
<dbReference type="HOGENOM" id="CLU_3326118_0_0_10"/>
<dbReference type="KEGG" id="ccm:Ccan_03000"/>
<organism evidence="1 2">
    <name type="scientific">Capnocytophaga canimorsus (strain 5)</name>
    <dbReference type="NCBI Taxonomy" id="860228"/>
    <lineage>
        <taxon>Bacteria</taxon>
        <taxon>Pseudomonadati</taxon>
        <taxon>Bacteroidota</taxon>
        <taxon>Flavobacteriia</taxon>
        <taxon>Flavobacteriales</taxon>
        <taxon>Flavobacteriaceae</taxon>
        <taxon>Capnocytophaga</taxon>
    </lineage>
</organism>
<dbReference type="EMBL" id="CP002113">
    <property type="protein sequence ID" value="AEK22422.1"/>
    <property type="molecule type" value="Genomic_DNA"/>
</dbReference>
<reference evidence="1 2" key="1">
    <citation type="journal article" date="2011" name="J. Bacteriol.">
        <title>Complete genome sequence of the dog commensal and human pathogen Capnocytophaga canimorsus strain 5.</title>
        <authorList>
            <person name="Manfredi P."/>
            <person name="Pagni M."/>
            <person name="Cornelis G.R."/>
        </authorList>
    </citation>
    <scope>NUCLEOTIDE SEQUENCE [LARGE SCALE GENOMIC DNA]</scope>
    <source>
        <strain evidence="2">5</strain>
    </source>
</reference>
<proteinExistence type="predicted"/>
<keyword evidence="2" id="KW-1185">Reference proteome</keyword>
<gene>
    <name evidence="1" type="ordered locus">Ccan_03000</name>
</gene>
<evidence type="ECO:0000313" key="2">
    <source>
        <dbReference type="Proteomes" id="UP000008895"/>
    </source>
</evidence>
<protein>
    <submittedName>
        <fullName evidence="1">Uncharacterized protein</fullName>
    </submittedName>
</protein>
<name>F9YR64_CAPCC</name>